<dbReference type="EMBL" id="DACQKT010000008">
    <property type="protein sequence ID" value="HAS6678429.1"/>
    <property type="molecule type" value="Genomic_DNA"/>
</dbReference>
<evidence type="ECO:0000313" key="3">
    <source>
        <dbReference type="Proteomes" id="UP000464718"/>
    </source>
</evidence>
<protein>
    <submittedName>
        <fullName evidence="1">Uncharacterized protein</fullName>
    </submittedName>
</protein>
<dbReference type="AlphaFoldDB" id="A0A7Z2MR53"/>
<dbReference type="Proteomes" id="UP000856022">
    <property type="component" value="Unassembled WGS sequence"/>
</dbReference>
<reference evidence="2 3" key="2">
    <citation type="submission" date="2018-12" db="EMBL/GenBank/DDBJ databases">
        <title>Genomic insights into the evolutionary origins and pathogenicity of five Vibrio parahaemolyticus strains isolated from the shrimp with acute hepatopancreatic necrosis disease (AHPND).</title>
        <authorList>
            <person name="Yang Q."/>
            <person name="Dong X."/>
            <person name="Xie G."/>
            <person name="Fu S."/>
            <person name="Zou P."/>
            <person name="Sun J."/>
            <person name="Wang Y."/>
            <person name="Huang J."/>
        </authorList>
    </citation>
    <scope>NUCLEOTIDE SEQUENCE [LARGE SCALE GENOMIC DNA]</scope>
    <source>
        <strain evidence="2 3">20160303005-1</strain>
    </source>
</reference>
<accession>A0A7Z2MR53</accession>
<organism evidence="1">
    <name type="scientific">Vibrio parahaemolyticus</name>
    <dbReference type="NCBI Taxonomy" id="670"/>
    <lineage>
        <taxon>Bacteria</taxon>
        <taxon>Pseudomonadati</taxon>
        <taxon>Pseudomonadota</taxon>
        <taxon>Gammaproteobacteria</taxon>
        <taxon>Vibrionales</taxon>
        <taxon>Vibrionaceae</taxon>
        <taxon>Vibrio</taxon>
    </lineage>
</organism>
<reference evidence="1" key="3">
    <citation type="submission" date="2019-12" db="EMBL/GenBank/DDBJ databases">
        <authorList>
            <consortium name="NCBI Pathogen Detection Project"/>
        </authorList>
    </citation>
    <scope>NUCLEOTIDE SEQUENCE</scope>
    <source>
        <strain evidence="1">1930</strain>
    </source>
</reference>
<reference evidence="1" key="1">
    <citation type="journal article" date="2018" name="Genome Biol.">
        <title>SKESA: strategic k-mer extension for scrupulous assemblies.</title>
        <authorList>
            <person name="Souvorov A."/>
            <person name="Agarwala R."/>
            <person name="Lipman D.J."/>
        </authorList>
    </citation>
    <scope>NUCLEOTIDE SEQUENCE</scope>
    <source>
        <strain evidence="1">1930</strain>
    </source>
</reference>
<evidence type="ECO:0000313" key="1">
    <source>
        <dbReference type="EMBL" id="HAS6678429.1"/>
    </source>
</evidence>
<dbReference type="EMBL" id="CP034298">
    <property type="protein sequence ID" value="QHH08631.1"/>
    <property type="molecule type" value="Genomic_DNA"/>
</dbReference>
<sequence>MNVFQRCASARKNSDDKKRCHWQRFFVFG</sequence>
<proteinExistence type="predicted"/>
<gene>
    <name evidence="2" type="ORF">EHC69_04340</name>
    <name evidence="1" type="ORF">I7278_16615</name>
</gene>
<dbReference type="Proteomes" id="UP000464718">
    <property type="component" value="Chromosome i"/>
</dbReference>
<name>A0A7Z2MR53_VIBPH</name>
<evidence type="ECO:0000313" key="2">
    <source>
        <dbReference type="EMBL" id="QHH08631.1"/>
    </source>
</evidence>